<dbReference type="GO" id="GO:0004817">
    <property type="term" value="F:cysteine-tRNA ligase activity"/>
    <property type="evidence" value="ECO:0007669"/>
    <property type="project" value="TreeGrafter"/>
</dbReference>
<dbReference type="AlphaFoldDB" id="A0A4U8UYK4"/>
<dbReference type="Proteomes" id="UP000298663">
    <property type="component" value="Chromosome X"/>
</dbReference>
<sequence length="181" mass="20794">MTWLLKVFGYSDSEGECDKMELLMPYLQALSQFREGVRKSAIVSKEKAILKLCDDLRDEVLPELGVLLEDKDGQTSVKFVDPKELLRERELKKQAEAAKLAEKQKREKERQEKEAQKRVNPKDLFTKGPEAHLYSKFDERGVPTHMADGEEISEKKKKKLEKAYDLQKKNYEKAMAASASG</sequence>
<proteinExistence type="predicted"/>
<feature type="compositionally biased region" description="Basic and acidic residues" evidence="1">
    <location>
        <begin position="97"/>
        <end position="142"/>
    </location>
</feature>
<organism evidence="2 3">
    <name type="scientific">Steinernema carpocapsae</name>
    <name type="common">Entomopathogenic nematode</name>
    <dbReference type="NCBI Taxonomy" id="34508"/>
    <lineage>
        <taxon>Eukaryota</taxon>
        <taxon>Metazoa</taxon>
        <taxon>Ecdysozoa</taxon>
        <taxon>Nematoda</taxon>
        <taxon>Chromadorea</taxon>
        <taxon>Rhabditida</taxon>
        <taxon>Tylenchina</taxon>
        <taxon>Panagrolaimomorpha</taxon>
        <taxon>Strongyloidoidea</taxon>
        <taxon>Steinernematidae</taxon>
        <taxon>Steinernema</taxon>
    </lineage>
</organism>
<name>A0A4U8UYK4_STECR</name>
<evidence type="ECO:0000256" key="1">
    <source>
        <dbReference type="SAM" id="MobiDB-lite"/>
    </source>
</evidence>
<evidence type="ECO:0008006" key="4">
    <source>
        <dbReference type="Google" id="ProtNLM"/>
    </source>
</evidence>
<dbReference type="PANTHER" id="PTHR10890">
    <property type="entry name" value="CYSTEINYL-TRNA SYNTHETASE"/>
    <property type="match status" value="1"/>
</dbReference>
<reference evidence="2 3" key="1">
    <citation type="journal article" date="2015" name="Genome Biol.">
        <title>Comparative genomics of Steinernema reveals deeply conserved gene regulatory networks.</title>
        <authorList>
            <person name="Dillman A.R."/>
            <person name="Macchietto M."/>
            <person name="Porter C.F."/>
            <person name="Rogers A."/>
            <person name="Williams B."/>
            <person name="Antoshechkin I."/>
            <person name="Lee M.M."/>
            <person name="Goodwin Z."/>
            <person name="Lu X."/>
            <person name="Lewis E.E."/>
            <person name="Goodrich-Blair H."/>
            <person name="Stock S.P."/>
            <person name="Adams B.J."/>
            <person name="Sternberg P.W."/>
            <person name="Mortazavi A."/>
        </authorList>
    </citation>
    <scope>NUCLEOTIDE SEQUENCE [LARGE SCALE GENOMIC DNA]</scope>
    <source>
        <strain evidence="2 3">ALL</strain>
    </source>
</reference>
<dbReference type="GO" id="GO:0005737">
    <property type="term" value="C:cytoplasm"/>
    <property type="evidence" value="ECO:0007669"/>
    <property type="project" value="TreeGrafter"/>
</dbReference>
<dbReference type="EMBL" id="AZBU02000001">
    <property type="protein sequence ID" value="TMS37227.1"/>
    <property type="molecule type" value="Genomic_DNA"/>
</dbReference>
<comment type="caution">
    <text evidence="2">The sequence shown here is derived from an EMBL/GenBank/DDBJ whole genome shotgun (WGS) entry which is preliminary data.</text>
</comment>
<dbReference type="InterPro" id="IPR024909">
    <property type="entry name" value="Cys-tRNA/MSH_ligase"/>
</dbReference>
<keyword evidence="3" id="KW-1185">Reference proteome</keyword>
<dbReference type="GO" id="GO:0005524">
    <property type="term" value="F:ATP binding"/>
    <property type="evidence" value="ECO:0007669"/>
    <property type="project" value="TreeGrafter"/>
</dbReference>
<dbReference type="EMBL" id="CM016762">
    <property type="protein sequence ID" value="TMS37227.1"/>
    <property type="molecule type" value="Genomic_DNA"/>
</dbReference>
<gene>
    <name evidence="2" type="ORF">L596_004202</name>
</gene>
<protein>
    <recommendedName>
        <fullName evidence="4">Cysteinyl-tRNA synthetase class Ia DALR domain-containing protein</fullName>
    </recommendedName>
</protein>
<accession>A0A4U8UYK4</accession>
<evidence type="ECO:0000313" key="3">
    <source>
        <dbReference type="Proteomes" id="UP000298663"/>
    </source>
</evidence>
<dbReference type="STRING" id="34508.A0A4U8UYK4"/>
<dbReference type="OrthoDB" id="438179at2759"/>
<dbReference type="GO" id="GO:0006423">
    <property type="term" value="P:cysteinyl-tRNA aminoacylation"/>
    <property type="evidence" value="ECO:0007669"/>
    <property type="project" value="TreeGrafter"/>
</dbReference>
<reference evidence="2 3" key="2">
    <citation type="journal article" date="2019" name="G3 (Bethesda)">
        <title>Hybrid Assembly of the Genome of the Entomopathogenic Nematode Steinernema carpocapsae Identifies the X-Chromosome.</title>
        <authorList>
            <person name="Serra L."/>
            <person name="Macchietto M."/>
            <person name="Macias-Munoz A."/>
            <person name="McGill C.J."/>
            <person name="Rodriguez I.M."/>
            <person name="Rodriguez B."/>
            <person name="Murad R."/>
            <person name="Mortazavi A."/>
        </authorList>
    </citation>
    <scope>NUCLEOTIDE SEQUENCE [LARGE SCALE GENOMIC DNA]</scope>
    <source>
        <strain evidence="2 3">ALL</strain>
    </source>
</reference>
<feature type="region of interest" description="Disordered" evidence="1">
    <location>
        <begin position="97"/>
        <end position="157"/>
    </location>
</feature>
<dbReference type="PANTHER" id="PTHR10890:SF3">
    <property type="entry name" value="CYSTEINE--TRNA LIGASE, CYTOPLASMIC"/>
    <property type="match status" value="1"/>
</dbReference>
<evidence type="ECO:0000313" key="2">
    <source>
        <dbReference type="EMBL" id="TMS37227.1"/>
    </source>
</evidence>